<evidence type="ECO:0000313" key="3">
    <source>
        <dbReference type="EMBL" id="TCT19527.1"/>
    </source>
</evidence>
<keyword evidence="1" id="KW-0175">Coiled coil</keyword>
<reference evidence="3 4" key="1">
    <citation type="submission" date="2019-03" db="EMBL/GenBank/DDBJ databases">
        <title>Genomic Encyclopedia of Type Strains, Phase IV (KMG-IV): sequencing the most valuable type-strain genomes for metagenomic binning, comparative biology and taxonomic classification.</title>
        <authorList>
            <person name="Goeker M."/>
        </authorList>
    </citation>
    <scope>NUCLEOTIDE SEQUENCE [LARGE SCALE GENOMIC DNA]</scope>
    <source>
        <strain evidence="3 4">DSM 13587</strain>
    </source>
</reference>
<feature type="coiled-coil region" evidence="1">
    <location>
        <begin position="154"/>
        <end position="188"/>
    </location>
</feature>
<organism evidence="3 4">
    <name type="scientific">Thiobaca trueperi</name>
    <dbReference type="NCBI Taxonomy" id="127458"/>
    <lineage>
        <taxon>Bacteria</taxon>
        <taxon>Pseudomonadati</taxon>
        <taxon>Pseudomonadota</taxon>
        <taxon>Gammaproteobacteria</taxon>
        <taxon>Chromatiales</taxon>
        <taxon>Chromatiaceae</taxon>
        <taxon>Thiobaca</taxon>
    </lineage>
</organism>
<dbReference type="Proteomes" id="UP000295717">
    <property type="component" value="Unassembled WGS sequence"/>
</dbReference>
<evidence type="ECO:0000256" key="2">
    <source>
        <dbReference type="SAM" id="SignalP"/>
    </source>
</evidence>
<dbReference type="RefSeq" id="WP_132978033.1">
    <property type="nucleotide sequence ID" value="NZ_SMAO01000008.1"/>
</dbReference>
<comment type="caution">
    <text evidence="3">The sequence shown here is derived from an EMBL/GenBank/DDBJ whole genome shotgun (WGS) entry which is preliminary data.</text>
</comment>
<gene>
    <name evidence="3" type="ORF">EDC35_108134</name>
</gene>
<dbReference type="AlphaFoldDB" id="A0A4R3MUU5"/>
<protein>
    <recommendedName>
        <fullName evidence="5">Colicin import membrane protein</fullName>
    </recommendedName>
</protein>
<dbReference type="OrthoDB" id="5769605at2"/>
<keyword evidence="4" id="KW-1185">Reference proteome</keyword>
<keyword evidence="2" id="KW-0732">Signal</keyword>
<proteinExistence type="predicted"/>
<accession>A0A4R3MUU5</accession>
<feature type="chain" id="PRO_5020809991" description="Colicin import membrane protein" evidence="2">
    <location>
        <begin position="24"/>
        <end position="203"/>
    </location>
</feature>
<dbReference type="EMBL" id="SMAO01000008">
    <property type="protein sequence ID" value="TCT19527.1"/>
    <property type="molecule type" value="Genomic_DNA"/>
</dbReference>
<name>A0A4R3MUU5_9GAMM</name>
<evidence type="ECO:0008006" key="5">
    <source>
        <dbReference type="Google" id="ProtNLM"/>
    </source>
</evidence>
<feature type="signal peptide" evidence="2">
    <location>
        <begin position="1"/>
        <end position="23"/>
    </location>
</feature>
<evidence type="ECO:0000313" key="4">
    <source>
        <dbReference type="Proteomes" id="UP000295717"/>
    </source>
</evidence>
<sequence>MNKFNMTAIAVAVGLIFSAGMMAQTMSKDDYQAAEATIADKYKADKANCDSQSGKQQDICIAAAKSNKNVAKAELEARHEPSAKHDYDVVVAKAEADYAVASATCQNKSGNDQDVCMKEAKAVETRIKADAEAELKVLNANKTAGKEYTETGMKEKAEMTEARQEAATDKLEANYAVAKEKCDALKDDEKDSCQDAAKMKYGK</sequence>
<evidence type="ECO:0000256" key="1">
    <source>
        <dbReference type="SAM" id="Coils"/>
    </source>
</evidence>